<comment type="caution">
    <text evidence="2">The sequence shown here is derived from an EMBL/GenBank/DDBJ whole genome shotgun (WGS) entry which is preliminary data.</text>
</comment>
<keyword evidence="1" id="KW-1133">Transmembrane helix</keyword>
<dbReference type="AlphaFoldDB" id="A0A916YPY1"/>
<evidence type="ECO:0000256" key="1">
    <source>
        <dbReference type="SAM" id="Phobius"/>
    </source>
</evidence>
<keyword evidence="1" id="KW-0472">Membrane</keyword>
<feature type="transmembrane region" description="Helical" evidence="1">
    <location>
        <begin position="98"/>
        <end position="116"/>
    </location>
</feature>
<dbReference type="RefSeq" id="WP_188989528.1">
    <property type="nucleotide sequence ID" value="NZ_BMHP01000001.1"/>
</dbReference>
<reference evidence="2" key="1">
    <citation type="journal article" date="2014" name="Int. J. Syst. Evol. Microbiol.">
        <title>Complete genome sequence of Corynebacterium casei LMG S-19264T (=DSM 44701T), isolated from a smear-ripened cheese.</title>
        <authorList>
            <consortium name="US DOE Joint Genome Institute (JGI-PGF)"/>
            <person name="Walter F."/>
            <person name="Albersmeier A."/>
            <person name="Kalinowski J."/>
            <person name="Ruckert C."/>
        </authorList>
    </citation>
    <scope>NUCLEOTIDE SEQUENCE</scope>
    <source>
        <strain evidence="2">CGMCC 1.15178</strain>
    </source>
</reference>
<keyword evidence="1" id="KW-0812">Transmembrane</keyword>
<gene>
    <name evidence="2" type="ORF">GCM10010911_09140</name>
</gene>
<organism evidence="2 3">
    <name type="scientific">Paenibacillus nasutitermitis</name>
    <dbReference type="NCBI Taxonomy" id="1652958"/>
    <lineage>
        <taxon>Bacteria</taxon>
        <taxon>Bacillati</taxon>
        <taxon>Bacillota</taxon>
        <taxon>Bacilli</taxon>
        <taxon>Bacillales</taxon>
        <taxon>Paenibacillaceae</taxon>
        <taxon>Paenibacillus</taxon>
    </lineage>
</organism>
<keyword evidence="3" id="KW-1185">Reference proteome</keyword>
<proteinExistence type="predicted"/>
<dbReference type="Proteomes" id="UP000612456">
    <property type="component" value="Unassembled WGS sequence"/>
</dbReference>
<feature type="transmembrane region" description="Helical" evidence="1">
    <location>
        <begin position="12"/>
        <end position="35"/>
    </location>
</feature>
<feature type="transmembrane region" description="Helical" evidence="1">
    <location>
        <begin position="55"/>
        <end position="78"/>
    </location>
</feature>
<sequence length="118" mass="13260">MLQKIRHMGMESKYSVLSFMSVIGVVVLHGIHWALAPLLMGAASEMRRHHQDMEGTGSIIMGLFMLVLFLVNIASMYFACRQLGMAWMNRTNVTRHTYLCCGLSVVVLGIGIYTLFSF</sequence>
<evidence type="ECO:0000313" key="2">
    <source>
        <dbReference type="EMBL" id="GGD53789.1"/>
    </source>
</evidence>
<reference evidence="2" key="2">
    <citation type="submission" date="2020-09" db="EMBL/GenBank/DDBJ databases">
        <authorList>
            <person name="Sun Q."/>
            <person name="Zhou Y."/>
        </authorList>
    </citation>
    <scope>NUCLEOTIDE SEQUENCE</scope>
    <source>
        <strain evidence="2">CGMCC 1.15178</strain>
    </source>
</reference>
<accession>A0A916YPY1</accession>
<evidence type="ECO:0000313" key="3">
    <source>
        <dbReference type="Proteomes" id="UP000612456"/>
    </source>
</evidence>
<dbReference type="EMBL" id="BMHP01000001">
    <property type="protein sequence ID" value="GGD53789.1"/>
    <property type="molecule type" value="Genomic_DNA"/>
</dbReference>
<protein>
    <submittedName>
        <fullName evidence="2">Uncharacterized protein</fullName>
    </submittedName>
</protein>
<name>A0A916YPY1_9BACL</name>